<dbReference type="Proteomes" id="UP000242881">
    <property type="component" value="Unassembled WGS sequence"/>
</dbReference>
<dbReference type="InterPro" id="IPR011990">
    <property type="entry name" value="TPR-like_helical_dom_sf"/>
</dbReference>
<protein>
    <submittedName>
        <fullName evidence="1">Uncharacterized protein</fullName>
    </submittedName>
</protein>
<proteinExistence type="predicted"/>
<name>A0A2J6WRU8_9BACT</name>
<sequence>MKKINFIDILCKDIENLIEAGELDKADEGITKIFMKYGEDPEFLKKIYRILGKYHYVKGDRLKSLEYFKQYEKDVSDDIELFSLMAEVLIDLGRDESALRYIMKLMDDERYSTRGKLLYLFYKILVSDYENAVSIYRDLHQSHLLGVNDYIKVAYYFLIKKRFSEAKDVILNALSIYQGNISLQDEYEYIVDIEGYYKNNIKLFYFNNIEKFSFKTGVYSKALRYLVEVLSIRNYADVEIELMVDMLIELNQVKYSASDKMLAAICDCFILDAILQEWEVSVIIERFYGVRLQNVKKHIAQLESINFFDKFIDRVDDVIKNSFGEEFDYE</sequence>
<gene>
    <name evidence="1" type="ORF">C0187_00075</name>
</gene>
<dbReference type="EMBL" id="PNIN01000001">
    <property type="protein sequence ID" value="PMP73096.1"/>
    <property type="molecule type" value="Genomic_DNA"/>
</dbReference>
<accession>A0A2J6WRU8</accession>
<dbReference type="SUPFAM" id="SSF48452">
    <property type="entry name" value="TPR-like"/>
    <property type="match status" value="1"/>
</dbReference>
<evidence type="ECO:0000313" key="2">
    <source>
        <dbReference type="Proteomes" id="UP000242881"/>
    </source>
</evidence>
<dbReference type="Gene3D" id="1.25.40.10">
    <property type="entry name" value="Tetratricopeptide repeat domain"/>
    <property type="match status" value="1"/>
</dbReference>
<reference evidence="1 2" key="1">
    <citation type="submission" date="2018-01" db="EMBL/GenBank/DDBJ databases">
        <title>Metagenomic assembled genomes from two thermal pools in the Uzon Caldera, Kamchatka, Russia.</title>
        <authorList>
            <person name="Wilkins L."/>
            <person name="Ettinger C."/>
        </authorList>
    </citation>
    <scope>NUCLEOTIDE SEQUENCE [LARGE SCALE GENOMIC DNA]</scope>
    <source>
        <strain evidence="1">ZAV-05</strain>
    </source>
</reference>
<evidence type="ECO:0000313" key="1">
    <source>
        <dbReference type="EMBL" id="PMP73096.1"/>
    </source>
</evidence>
<comment type="caution">
    <text evidence="1">The sequence shown here is derived from an EMBL/GenBank/DDBJ whole genome shotgun (WGS) entry which is preliminary data.</text>
</comment>
<organism evidence="1 2">
    <name type="scientific">Calditerrivibrio nitroreducens</name>
    <dbReference type="NCBI Taxonomy" id="477976"/>
    <lineage>
        <taxon>Bacteria</taxon>
        <taxon>Pseudomonadati</taxon>
        <taxon>Deferribacterota</taxon>
        <taxon>Deferribacteres</taxon>
        <taxon>Deferribacterales</taxon>
        <taxon>Calditerrivibrionaceae</taxon>
    </lineage>
</organism>
<dbReference type="AlphaFoldDB" id="A0A2J6WRU8"/>